<keyword evidence="2" id="KW-1185">Reference proteome</keyword>
<protein>
    <recommendedName>
        <fullName evidence="3">6-bladed beta-propeller protein</fullName>
    </recommendedName>
</protein>
<accession>A0A841MMC3</accession>
<dbReference type="Proteomes" id="UP000588604">
    <property type="component" value="Unassembled WGS sequence"/>
</dbReference>
<sequence length="392" mass="44939">MKIHQLLFLLTIAICTFSCSGGNEDEKKTSTPLSEQQLEFEIYDSLVVDYLGTLELQDVSPDQKTFLLRDQNSDSIFVSNNKGDILERFKLSGEGPNQFKERLYGLYQFLTNEEFLIPTTGGVYRYDLQGKLIKHYKPDFTGMAQIIISGRDNLFIKDEKVYLNLPGRGSDEYGQQGVDYQTKSTHVEVLDLQKEEYTPAIKFPNTSKFSSNEKAYKFYSYYPTLTLSEDSLFISYRHEPKIFGYPLSDLNQLGSTKTLPFETFVQNEPKDDKVNNNIEISELYAGTINSIHFIDDNHFLVDYLGGITKEEYTEANAVAEENGEQPWEEIGKINKGGLVIFNGSELSMRIHKPSFLGNLNKFVSKDEVWFSLNFSEAENDYSVIYKTRIVEK</sequence>
<dbReference type="EMBL" id="JACIJO010000004">
    <property type="protein sequence ID" value="MBB6328620.1"/>
    <property type="molecule type" value="Genomic_DNA"/>
</dbReference>
<dbReference type="AlphaFoldDB" id="A0A841MMC3"/>
<organism evidence="1 2">
    <name type="scientific">Algoriphagus iocasae</name>
    <dbReference type="NCBI Taxonomy" id="1836499"/>
    <lineage>
        <taxon>Bacteria</taxon>
        <taxon>Pseudomonadati</taxon>
        <taxon>Bacteroidota</taxon>
        <taxon>Cytophagia</taxon>
        <taxon>Cytophagales</taxon>
        <taxon>Cyclobacteriaceae</taxon>
        <taxon>Algoriphagus</taxon>
    </lineage>
</organism>
<reference evidence="1 2" key="1">
    <citation type="submission" date="2020-08" db="EMBL/GenBank/DDBJ databases">
        <title>Genomic Encyclopedia of Type Strains, Phase IV (KMG-IV): sequencing the most valuable type-strain genomes for metagenomic binning, comparative biology and taxonomic classification.</title>
        <authorList>
            <person name="Goeker M."/>
        </authorList>
    </citation>
    <scope>NUCLEOTIDE SEQUENCE [LARGE SCALE GENOMIC DNA]</scope>
    <source>
        <strain evidence="1 2">DSM 102044</strain>
    </source>
</reference>
<dbReference type="RefSeq" id="WP_184497880.1">
    <property type="nucleotide sequence ID" value="NZ_JACIJO010000004.1"/>
</dbReference>
<evidence type="ECO:0000313" key="1">
    <source>
        <dbReference type="EMBL" id="MBB6328620.1"/>
    </source>
</evidence>
<dbReference type="SUPFAM" id="SSF63829">
    <property type="entry name" value="Calcium-dependent phosphotriesterase"/>
    <property type="match status" value="1"/>
</dbReference>
<proteinExistence type="predicted"/>
<evidence type="ECO:0000313" key="2">
    <source>
        <dbReference type="Proteomes" id="UP000588604"/>
    </source>
</evidence>
<comment type="caution">
    <text evidence="1">The sequence shown here is derived from an EMBL/GenBank/DDBJ whole genome shotgun (WGS) entry which is preliminary data.</text>
</comment>
<evidence type="ECO:0008006" key="3">
    <source>
        <dbReference type="Google" id="ProtNLM"/>
    </source>
</evidence>
<name>A0A841MMC3_9BACT</name>
<gene>
    <name evidence="1" type="ORF">FHS59_004276</name>
</gene>